<evidence type="ECO:0000256" key="3">
    <source>
        <dbReference type="ARBA" id="ARBA00022989"/>
    </source>
</evidence>
<comment type="caution">
    <text evidence="8">The sequence shown here is derived from an EMBL/GenBank/DDBJ whole genome shotgun (WGS) entry which is preliminary data.</text>
</comment>
<evidence type="ECO:0000259" key="7">
    <source>
        <dbReference type="Pfam" id="PF08016"/>
    </source>
</evidence>
<feature type="transmembrane region" description="Helical" evidence="6">
    <location>
        <begin position="847"/>
        <end position="868"/>
    </location>
</feature>
<feature type="transmembrane region" description="Helical" evidence="6">
    <location>
        <begin position="954"/>
        <end position="975"/>
    </location>
</feature>
<keyword evidence="5" id="KW-0175">Coiled coil</keyword>
<evidence type="ECO:0000256" key="5">
    <source>
        <dbReference type="SAM" id="Coils"/>
    </source>
</evidence>
<evidence type="ECO:0000256" key="6">
    <source>
        <dbReference type="SAM" id="Phobius"/>
    </source>
</evidence>
<dbReference type="OrthoDB" id="412658at2759"/>
<evidence type="ECO:0000256" key="4">
    <source>
        <dbReference type="ARBA" id="ARBA00023136"/>
    </source>
</evidence>
<dbReference type="EMBL" id="LSRX01000414">
    <property type="protein sequence ID" value="OLP97958.1"/>
    <property type="molecule type" value="Genomic_DNA"/>
</dbReference>
<dbReference type="GO" id="GO:0016020">
    <property type="term" value="C:membrane"/>
    <property type="evidence" value="ECO:0007669"/>
    <property type="project" value="UniProtKB-SubCell"/>
</dbReference>
<dbReference type="AlphaFoldDB" id="A0A1Q9DS43"/>
<dbReference type="Pfam" id="PF08016">
    <property type="entry name" value="PKD_channel"/>
    <property type="match status" value="1"/>
</dbReference>
<dbReference type="InterPro" id="IPR013122">
    <property type="entry name" value="PKD1_2_channel"/>
</dbReference>
<keyword evidence="9" id="KW-1185">Reference proteome</keyword>
<name>A0A1Q9DS43_SYMMI</name>
<feature type="domain" description="Polycystin cation channel PKD1/PKD2" evidence="7">
    <location>
        <begin position="849"/>
        <end position="979"/>
    </location>
</feature>
<feature type="transmembrane region" description="Helical" evidence="6">
    <location>
        <begin position="776"/>
        <end position="796"/>
    </location>
</feature>
<comment type="subcellular location">
    <subcellularLocation>
        <location evidence="1">Membrane</location>
        <topology evidence="1">Multi-pass membrane protein</topology>
    </subcellularLocation>
</comment>
<gene>
    <name evidence="8" type="primary">pkd-2</name>
    <name evidence="8" type="ORF">AK812_SmicGene19649</name>
</gene>
<dbReference type="Proteomes" id="UP000186817">
    <property type="component" value="Unassembled WGS sequence"/>
</dbReference>
<accession>A0A1Q9DS43</accession>
<sequence>MIRDPDEPRDVNYMGNSENWCNKGRVYAWLRRFAAVDGFPLADGQEAGRRVAVVAVRSLSAAERLDANVNFMLEELARGKHRPPRQLEARQLRFEVSSASKDESSLELTVAASDPFTLASLTVRCGGTSVSFGTAGALPEWLWLSRFGRQMFLLTKAILHATPEWWELRAAVLKAPDTPQLPCRTRLQRFFEAFQYPVHFKDGSDAAFAQKDLEKLTMQSVNRILAPALAESDVGAKLRAAEFVGTSEGISESQSKEAFQRSLPSAGDGPQALEQWRQRLALEGYAAARSCTPPALCAEKEVAENQEALKEDMDFTLVYQAPPEDLLGLTPPKEDFDRQVPKASAFLSCVHTMRRDSGHAEDFAKRGLRTTQDPLGALHFDPEDNQIRKDVAVKKAVDRLNSQKVTSCAEVATIVGVPQNVYLDYIRNEIDTEQNFLQLPWTILLLLSFTVLSMGLLQQDVEFALQEAYDRDIEENANFAWSGAFGHRGLQNVSSIPQFWSWARLGLLPTLVQPAWVYSEPTPAALGPNVPSSNLSALPQSWLFRDYRKAAPMPNDYLHFSKLVGGIRLRQIAADVDDCTLPSLVDPVSFAAWLGKPCTPSSIGALSPERPSAQQFNGFSRTQYLLPGVDTLPEMQRTLLDMEDGCNYAHSIGDLNTCLCDWCKQQPRQPWLDEQTARVEVSYVVFNAQYGLYTYVSINFLFNRGGHVYRFTDMISCFQDPLRTSMGNSIPTAIAIAIWAVLQVKLLIDEIRDAIRTVRSSKHGIWRGLLRDYLHFWNLVDWLSMIVAGMAVFFWLNVRTQVDAVNSLMPATVRATMYPTGQAVGERRAAYQPTAEAWFTAAEQMSLANSACTVTIILYPLVIMLRLFKSFQAQPRLAIVTETIKTAIPELAHFFIVALCMFGCLFVNSIVFFGQDLEAFSTIPRAFHWCLAAVLGHFDWQALKEVGYVNAASWLWIFSIVMSLISLNMLLAIVLDSYSLEKEKASELKTLLEQLGEEIWNAFLAEFNYDVKSMMVNRTLITPDSLMNAVPQIPAQQALRTLAHALQRQERLEIGHLTEEELKRELHKNLEDMQEKVAEVCRDVEQVVEKLDYFERLQAPGDATYDFYFSHEHASQDKASKAWISKMVSELSSDLKHTFHHGLRRYHVWQDHIEKKQTDLHESITDMQNLVQQHTGLLQGMVSAVDSLLEHDGVGQDGLGLAETAVSSAAS</sequence>
<evidence type="ECO:0000313" key="9">
    <source>
        <dbReference type="Proteomes" id="UP000186817"/>
    </source>
</evidence>
<keyword evidence="2 6" id="KW-0812">Transmembrane</keyword>
<proteinExistence type="predicted"/>
<evidence type="ECO:0000256" key="2">
    <source>
        <dbReference type="ARBA" id="ARBA00022692"/>
    </source>
</evidence>
<keyword evidence="3 6" id="KW-1133">Transmembrane helix</keyword>
<dbReference type="PANTHER" id="PTHR10877">
    <property type="entry name" value="POLYCYSTIN FAMILY MEMBER"/>
    <property type="match status" value="1"/>
</dbReference>
<protein>
    <submittedName>
        <fullName evidence="8">Polycystin-2</fullName>
    </submittedName>
</protein>
<organism evidence="8 9">
    <name type="scientific">Symbiodinium microadriaticum</name>
    <name type="common">Dinoflagellate</name>
    <name type="synonym">Zooxanthella microadriatica</name>
    <dbReference type="NCBI Taxonomy" id="2951"/>
    <lineage>
        <taxon>Eukaryota</taxon>
        <taxon>Sar</taxon>
        <taxon>Alveolata</taxon>
        <taxon>Dinophyceae</taxon>
        <taxon>Suessiales</taxon>
        <taxon>Symbiodiniaceae</taxon>
        <taxon>Symbiodinium</taxon>
    </lineage>
</organism>
<feature type="coiled-coil region" evidence="5">
    <location>
        <begin position="1056"/>
        <end position="1090"/>
    </location>
</feature>
<evidence type="ECO:0000313" key="8">
    <source>
        <dbReference type="EMBL" id="OLP97958.1"/>
    </source>
</evidence>
<dbReference type="Gene3D" id="1.10.287.70">
    <property type="match status" value="1"/>
</dbReference>
<keyword evidence="4 6" id="KW-0472">Membrane</keyword>
<dbReference type="PANTHER" id="PTHR10877:SF183">
    <property type="entry name" value="AT14535P-RELATED"/>
    <property type="match status" value="1"/>
</dbReference>
<feature type="transmembrane region" description="Helical" evidence="6">
    <location>
        <begin position="891"/>
        <end position="913"/>
    </location>
</feature>
<dbReference type="InterPro" id="IPR051223">
    <property type="entry name" value="Polycystin"/>
</dbReference>
<reference evidence="8 9" key="1">
    <citation type="submission" date="2016-02" db="EMBL/GenBank/DDBJ databases">
        <title>Genome analysis of coral dinoflagellate symbionts highlights evolutionary adaptations to a symbiotic lifestyle.</title>
        <authorList>
            <person name="Aranda M."/>
            <person name="Li Y."/>
            <person name="Liew Y.J."/>
            <person name="Baumgarten S."/>
            <person name="Simakov O."/>
            <person name="Wilson M."/>
            <person name="Piel J."/>
            <person name="Ashoor H."/>
            <person name="Bougouffa S."/>
            <person name="Bajic V.B."/>
            <person name="Ryu T."/>
            <person name="Ravasi T."/>
            <person name="Bayer T."/>
            <person name="Micklem G."/>
            <person name="Kim H."/>
            <person name="Bhak J."/>
            <person name="Lajeunesse T.C."/>
            <person name="Voolstra C.R."/>
        </authorList>
    </citation>
    <scope>NUCLEOTIDE SEQUENCE [LARGE SCALE GENOMIC DNA]</scope>
    <source>
        <strain evidence="8 9">CCMP2467</strain>
    </source>
</reference>
<evidence type="ECO:0000256" key="1">
    <source>
        <dbReference type="ARBA" id="ARBA00004141"/>
    </source>
</evidence>